<dbReference type="PROSITE" id="PS00075">
    <property type="entry name" value="DHFR_1"/>
    <property type="match status" value="1"/>
</dbReference>
<dbReference type="PRINTS" id="PR00070">
    <property type="entry name" value="DHFR"/>
</dbReference>
<dbReference type="GO" id="GO:0046655">
    <property type="term" value="P:folic acid metabolic process"/>
    <property type="evidence" value="ECO:0007669"/>
    <property type="project" value="TreeGrafter"/>
</dbReference>
<comment type="catalytic activity">
    <reaction evidence="8">
        <text>(6S)-5,6,7,8-tetrahydrofolate + NADP(+) = 7,8-dihydrofolate + NADPH + H(+)</text>
        <dbReference type="Rhea" id="RHEA:15009"/>
        <dbReference type="ChEBI" id="CHEBI:15378"/>
        <dbReference type="ChEBI" id="CHEBI:57451"/>
        <dbReference type="ChEBI" id="CHEBI:57453"/>
        <dbReference type="ChEBI" id="CHEBI:57783"/>
        <dbReference type="ChEBI" id="CHEBI:58349"/>
        <dbReference type="EC" id="1.5.1.3"/>
    </reaction>
</comment>
<comment type="similarity">
    <text evidence="2 8 9">Belongs to the dihydrofolate reductase family.</text>
</comment>
<feature type="domain" description="DHFR" evidence="12">
    <location>
        <begin position="2"/>
        <end position="177"/>
    </location>
</feature>
<gene>
    <name evidence="13" type="ORF">CSC94_07555</name>
</gene>
<evidence type="ECO:0000259" key="12">
    <source>
        <dbReference type="PROSITE" id="PS51330"/>
    </source>
</evidence>
<dbReference type="RefSeq" id="WP_099305542.1">
    <property type="nucleotide sequence ID" value="NZ_PDVP01000003.1"/>
</dbReference>
<evidence type="ECO:0000256" key="7">
    <source>
        <dbReference type="ARBA" id="ARBA00025067"/>
    </source>
</evidence>
<dbReference type="SUPFAM" id="SSF53597">
    <property type="entry name" value="Dihydrofolate reductase-like"/>
    <property type="match status" value="1"/>
</dbReference>
<dbReference type="Proteomes" id="UP000221168">
    <property type="component" value="Unassembled WGS sequence"/>
</dbReference>
<dbReference type="PANTHER" id="PTHR48069:SF3">
    <property type="entry name" value="DIHYDROFOLATE REDUCTASE"/>
    <property type="match status" value="1"/>
</dbReference>
<dbReference type="GO" id="GO:0046654">
    <property type="term" value="P:tetrahydrofolate biosynthetic process"/>
    <property type="evidence" value="ECO:0007669"/>
    <property type="project" value="UniProtKB-UniPathway"/>
</dbReference>
<comment type="caution">
    <text evidence="13">The sequence shown here is derived from an EMBL/GenBank/DDBJ whole genome shotgun (WGS) entry which is preliminary data.</text>
</comment>
<dbReference type="GO" id="GO:0050661">
    <property type="term" value="F:NADP binding"/>
    <property type="evidence" value="ECO:0007669"/>
    <property type="project" value="InterPro"/>
</dbReference>
<sequence>MELAIVVAAALNNVIGREGTMPWHLSTDLKRFKALTMGCPVIMGRKTFESIGKPLPGRLNIVVTRDFDWEAEGVIRVSSLEAALELATANIKAAERDAADTDEEPPELDICVIGGGQIYGQALALADVVHMTRVLAEIEGDTVFPPLDSDTWELVSSEDVHAGPRDSHQTRYEVWARRKP</sequence>
<keyword evidence="10" id="KW-0175">Coiled coil</keyword>
<evidence type="ECO:0000256" key="3">
    <source>
        <dbReference type="ARBA" id="ARBA00012856"/>
    </source>
</evidence>
<evidence type="ECO:0000313" key="13">
    <source>
        <dbReference type="EMBL" id="PHP67553.1"/>
    </source>
</evidence>
<feature type="region of interest" description="Disordered" evidence="11">
    <location>
        <begin position="158"/>
        <end position="180"/>
    </location>
</feature>
<keyword evidence="13" id="KW-0808">Transferase</keyword>
<proteinExistence type="inferred from homology"/>
<dbReference type="Gene3D" id="3.40.430.10">
    <property type="entry name" value="Dihydrofolate Reductase, subunit A"/>
    <property type="match status" value="1"/>
</dbReference>
<evidence type="ECO:0000256" key="4">
    <source>
        <dbReference type="ARBA" id="ARBA00022563"/>
    </source>
</evidence>
<dbReference type="GO" id="GO:0016301">
    <property type="term" value="F:kinase activity"/>
    <property type="evidence" value="ECO:0007669"/>
    <property type="project" value="UniProtKB-KW"/>
</dbReference>
<dbReference type="InterPro" id="IPR017925">
    <property type="entry name" value="DHFR_CS"/>
</dbReference>
<dbReference type="GO" id="GO:0006730">
    <property type="term" value="P:one-carbon metabolic process"/>
    <property type="evidence" value="ECO:0007669"/>
    <property type="project" value="UniProtKB-KW"/>
</dbReference>
<evidence type="ECO:0000256" key="6">
    <source>
        <dbReference type="ARBA" id="ARBA00023002"/>
    </source>
</evidence>
<dbReference type="PROSITE" id="PS51330">
    <property type="entry name" value="DHFR_2"/>
    <property type="match status" value="1"/>
</dbReference>
<dbReference type="PANTHER" id="PTHR48069">
    <property type="entry name" value="DIHYDROFOLATE REDUCTASE"/>
    <property type="match status" value="1"/>
</dbReference>
<dbReference type="GO" id="GO:0005829">
    <property type="term" value="C:cytosol"/>
    <property type="evidence" value="ECO:0007669"/>
    <property type="project" value="TreeGrafter"/>
</dbReference>
<comment type="function">
    <text evidence="7 8">Key enzyme in folate metabolism. Catalyzes an essential reaction for de novo glycine and purine synthesis, and for DNA precursor synthesis.</text>
</comment>
<evidence type="ECO:0000256" key="10">
    <source>
        <dbReference type="SAM" id="Coils"/>
    </source>
</evidence>
<name>A0A2G1QPW0_9HYPH</name>
<evidence type="ECO:0000256" key="9">
    <source>
        <dbReference type="RuleBase" id="RU004474"/>
    </source>
</evidence>
<dbReference type="GO" id="GO:0004146">
    <property type="term" value="F:dihydrofolate reductase activity"/>
    <property type="evidence" value="ECO:0007669"/>
    <property type="project" value="UniProtKB-EC"/>
</dbReference>
<dbReference type="CDD" id="cd00209">
    <property type="entry name" value="DHFR"/>
    <property type="match status" value="1"/>
</dbReference>
<evidence type="ECO:0000256" key="5">
    <source>
        <dbReference type="ARBA" id="ARBA00022857"/>
    </source>
</evidence>
<comment type="pathway">
    <text evidence="1 8">Cofactor biosynthesis; tetrahydrofolate biosynthesis; 5,6,7,8-tetrahydrofolate from 7,8-dihydrofolate: step 1/1.</text>
</comment>
<dbReference type="InterPro" id="IPR012259">
    <property type="entry name" value="DHFR"/>
</dbReference>
<evidence type="ECO:0000256" key="1">
    <source>
        <dbReference type="ARBA" id="ARBA00004903"/>
    </source>
</evidence>
<dbReference type="Pfam" id="PF00186">
    <property type="entry name" value="DHFR_1"/>
    <property type="match status" value="1"/>
</dbReference>
<dbReference type="GO" id="GO:0046452">
    <property type="term" value="P:dihydrofolate metabolic process"/>
    <property type="evidence" value="ECO:0007669"/>
    <property type="project" value="TreeGrafter"/>
</dbReference>
<evidence type="ECO:0000256" key="2">
    <source>
        <dbReference type="ARBA" id="ARBA00009539"/>
    </source>
</evidence>
<organism evidence="13 14">
    <name type="scientific">Zhengella mangrovi</name>
    <dbReference type="NCBI Taxonomy" id="1982044"/>
    <lineage>
        <taxon>Bacteria</taxon>
        <taxon>Pseudomonadati</taxon>
        <taxon>Pseudomonadota</taxon>
        <taxon>Alphaproteobacteria</taxon>
        <taxon>Hyphomicrobiales</taxon>
        <taxon>Notoacmeibacteraceae</taxon>
        <taxon>Zhengella</taxon>
    </lineage>
</organism>
<dbReference type="AlphaFoldDB" id="A0A2G1QPW0"/>
<keyword evidence="13" id="KW-0418">Kinase</keyword>
<evidence type="ECO:0000256" key="8">
    <source>
        <dbReference type="PIRNR" id="PIRNR000194"/>
    </source>
</evidence>
<keyword evidence="5 8" id="KW-0521">NADP</keyword>
<dbReference type="UniPathway" id="UPA00077">
    <property type="reaction ID" value="UER00158"/>
</dbReference>
<reference evidence="13 14" key="1">
    <citation type="submission" date="2017-10" db="EMBL/GenBank/DDBJ databases">
        <title>Sedimentibacterium mangrovi gen. nov., sp. nov., a novel member of family Phyllobacteriacea isolated from mangrove sediment.</title>
        <authorList>
            <person name="Liao H."/>
            <person name="Tian Y."/>
        </authorList>
    </citation>
    <scope>NUCLEOTIDE SEQUENCE [LARGE SCALE GENOMIC DNA]</scope>
    <source>
        <strain evidence="13 14">X9-2-2</strain>
    </source>
</reference>
<dbReference type="InterPro" id="IPR001796">
    <property type="entry name" value="DHFR_dom"/>
</dbReference>
<evidence type="ECO:0000256" key="11">
    <source>
        <dbReference type="SAM" id="MobiDB-lite"/>
    </source>
</evidence>
<keyword evidence="4 8" id="KW-0554">One-carbon metabolism</keyword>
<dbReference type="OrthoDB" id="9804315at2"/>
<evidence type="ECO:0000313" key="14">
    <source>
        <dbReference type="Proteomes" id="UP000221168"/>
    </source>
</evidence>
<keyword evidence="14" id="KW-1185">Reference proteome</keyword>
<dbReference type="EMBL" id="PDVP01000003">
    <property type="protein sequence ID" value="PHP67553.1"/>
    <property type="molecule type" value="Genomic_DNA"/>
</dbReference>
<keyword evidence="6 8" id="KW-0560">Oxidoreductase</keyword>
<dbReference type="InterPro" id="IPR024072">
    <property type="entry name" value="DHFR-like_dom_sf"/>
</dbReference>
<dbReference type="EC" id="1.5.1.3" evidence="3 8"/>
<dbReference type="PIRSF" id="PIRSF000194">
    <property type="entry name" value="DHFR"/>
    <property type="match status" value="1"/>
</dbReference>
<protein>
    <recommendedName>
        <fullName evidence="3 8">Dihydrofolate reductase</fullName>
        <ecNumber evidence="3 8">1.5.1.3</ecNumber>
    </recommendedName>
</protein>
<accession>A0A2G1QPW0</accession>
<feature type="coiled-coil region" evidence="10">
    <location>
        <begin position="77"/>
        <end position="104"/>
    </location>
</feature>